<evidence type="ECO:0000256" key="17">
    <source>
        <dbReference type="SAM" id="MobiDB-lite"/>
    </source>
</evidence>
<evidence type="ECO:0000256" key="16">
    <source>
        <dbReference type="RuleBase" id="RU004185"/>
    </source>
</evidence>
<dbReference type="OrthoDB" id="1323at2759"/>
<dbReference type="EMBL" id="KZ819662">
    <property type="protein sequence ID" value="PWN30527.1"/>
    <property type="molecule type" value="Genomic_DNA"/>
</dbReference>
<dbReference type="HAMAP" id="MF_00323">
    <property type="entry name" value="Ferrochelatase"/>
    <property type="match status" value="1"/>
</dbReference>
<dbReference type="EC" id="4.98.1.1" evidence="15"/>
<proteinExistence type="inferred from homology"/>
<keyword evidence="5" id="KW-0999">Mitochondrion inner membrane</keyword>
<comment type="similarity">
    <text evidence="3 16">Belongs to the ferrochelatase family.</text>
</comment>
<dbReference type="PANTHER" id="PTHR11108:SF1">
    <property type="entry name" value="FERROCHELATASE, MITOCHONDRIAL"/>
    <property type="match status" value="1"/>
</dbReference>
<accession>A0A316UYY3</accession>
<dbReference type="InterPro" id="IPR033659">
    <property type="entry name" value="Ferrochelatase_N"/>
</dbReference>
<dbReference type="Pfam" id="PF00762">
    <property type="entry name" value="Ferrochelatase"/>
    <property type="match status" value="1"/>
</dbReference>
<dbReference type="CDD" id="cd00419">
    <property type="entry name" value="Ferrochelatase_C"/>
    <property type="match status" value="1"/>
</dbReference>
<reference evidence="18 19" key="1">
    <citation type="journal article" date="2018" name="Mol. Biol. Evol.">
        <title>Broad Genomic Sampling Reveals a Smut Pathogenic Ancestry of the Fungal Clade Ustilaginomycotina.</title>
        <authorList>
            <person name="Kijpornyongpan T."/>
            <person name="Mondo S.J."/>
            <person name="Barry K."/>
            <person name="Sandor L."/>
            <person name="Lee J."/>
            <person name="Lipzen A."/>
            <person name="Pangilinan J."/>
            <person name="LaButti K."/>
            <person name="Hainaut M."/>
            <person name="Henrissat B."/>
            <person name="Grigoriev I.V."/>
            <person name="Spatafora J.W."/>
            <person name="Aime M.C."/>
        </authorList>
    </citation>
    <scope>NUCLEOTIDE SEQUENCE [LARGE SCALE GENOMIC DNA]</scope>
    <source>
        <strain evidence="18 19">MCA 5214</strain>
    </source>
</reference>
<dbReference type="GO" id="GO:0004325">
    <property type="term" value="F:ferrochelatase activity"/>
    <property type="evidence" value="ECO:0007669"/>
    <property type="project" value="UniProtKB-EC"/>
</dbReference>
<evidence type="ECO:0000256" key="15">
    <source>
        <dbReference type="ARBA" id="ARBA00034332"/>
    </source>
</evidence>
<comment type="pathway">
    <text evidence="2">Porphyrin-containing compound metabolism; protoheme biosynthesis; protoheme from protoporphyrin-IX: step 1/1.</text>
</comment>
<dbReference type="SUPFAM" id="SSF53800">
    <property type="entry name" value="Chelatase"/>
    <property type="match status" value="1"/>
</dbReference>
<dbReference type="RefSeq" id="XP_025365139.1">
    <property type="nucleotide sequence ID" value="XM_025505109.1"/>
</dbReference>
<keyword evidence="9" id="KW-0350">Heme biosynthesis</keyword>
<feature type="region of interest" description="Disordered" evidence="17">
    <location>
        <begin position="1"/>
        <end position="89"/>
    </location>
</feature>
<evidence type="ECO:0000256" key="3">
    <source>
        <dbReference type="ARBA" id="ARBA00007718"/>
    </source>
</evidence>
<dbReference type="GO" id="GO:0005743">
    <property type="term" value="C:mitochondrial inner membrane"/>
    <property type="evidence" value="ECO:0007669"/>
    <property type="project" value="UniProtKB-SubCell"/>
</dbReference>
<evidence type="ECO:0000256" key="10">
    <source>
        <dbReference type="ARBA" id="ARBA00023136"/>
    </source>
</evidence>
<dbReference type="AlphaFoldDB" id="A0A316UYY3"/>
<dbReference type="Gene3D" id="3.40.50.1400">
    <property type="match status" value="2"/>
</dbReference>
<dbReference type="CDD" id="cd03411">
    <property type="entry name" value="Ferrochelatase_N"/>
    <property type="match status" value="1"/>
</dbReference>
<evidence type="ECO:0000256" key="9">
    <source>
        <dbReference type="ARBA" id="ARBA00023133"/>
    </source>
</evidence>
<evidence type="ECO:0000256" key="6">
    <source>
        <dbReference type="ARBA" id="ARBA00022946"/>
    </source>
</evidence>
<evidence type="ECO:0000256" key="1">
    <source>
        <dbReference type="ARBA" id="ARBA00004443"/>
    </source>
</evidence>
<evidence type="ECO:0000256" key="5">
    <source>
        <dbReference type="ARBA" id="ARBA00022792"/>
    </source>
</evidence>
<dbReference type="UniPathway" id="UPA00252"/>
<dbReference type="STRING" id="1569628.A0A316UYY3"/>
<name>A0A316UYY3_9BASI</name>
<protein>
    <recommendedName>
        <fullName evidence="4">Ferrochelatase, mitochondrial</fullName>
        <ecNumber evidence="15">4.98.1.1</ecNumber>
    </recommendedName>
    <alternativeName>
        <fullName evidence="14">Heme synthase</fullName>
    </alternativeName>
    <alternativeName>
        <fullName evidence="13">Protoheme ferro-lyase</fullName>
    </alternativeName>
</protein>
<evidence type="ECO:0000256" key="12">
    <source>
        <dbReference type="ARBA" id="ARBA00023244"/>
    </source>
</evidence>
<dbReference type="Proteomes" id="UP000245884">
    <property type="component" value="Unassembled WGS sequence"/>
</dbReference>
<evidence type="ECO:0000256" key="8">
    <source>
        <dbReference type="ARBA" id="ARBA00023128"/>
    </source>
</evidence>
<evidence type="ECO:0000313" key="19">
    <source>
        <dbReference type="Proteomes" id="UP000245884"/>
    </source>
</evidence>
<keyword evidence="6" id="KW-0809">Transit peptide</keyword>
<keyword evidence="11" id="KW-0456">Lyase</keyword>
<evidence type="ECO:0000256" key="11">
    <source>
        <dbReference type="ARBA" id="ARBA00023239"/>
    </source>
</evidence>
<evidence type="ECO:0000256" key="13">
    <source>
        <dbReference type="ARBA" id="ARBA00029619"/>
    </source>
</evidence>
<evidence type="ECO:0000256" key="14">
    <source>
        <dbReference type="ARBA" id="ARBA00032440"/>
    </source>
</evidence>
<sequence length="483" mass="52374">MTLLARSSPRAALAASSSSLTRSALSAATRRSLSSKAAPTLAPAATTSSSSSSSSRSATASSPLNAPTRSLATHATSSPSSSKGPTGVLLMNMGGPATLPEVGDFLSRLFHDRDLIQLPWQKRLAPLIAARRTPKIVEQYRKIGGGSPILRWSRLQGEEMCKLLDEIHPETAPHKPYVAFRYARPLTEEALDEMARDGVQRAVAFTQYPQYSCSTTGSNLNELYREIMRRQERGAPEGNIEWSVIDRWPTHEGLVEAFTQRVKDVLNTYDPSIRPTVPIMFSAHSLPMQIVSGRGDPYPAEVAATVNAVMGRLGWSNPYRVTWQSQVGPSAWLGPQTSDTVKGWAKQGYKDAVVVPIAFTQDHIETLYELDLELAEEAEEHGMKLKRAESLNDHPLFIKALADIAAAHLDSVYGGGVHDKTGEVAQTATTGQVFAWNQGRTSRQMQIRCPGCSNAVCGSQKAFFGQGQVGVGEDLMRGIGGQE</sequence>
<evidence type="ECO:0000256" key="4">
    <source>
        <dbReference type="ARBA" id="ARBA00021249"/>
    </source>
</evidence>
<keyword evidence="10" id="KW-0472">Membrane</keyword>
<dbReference type="InterPro" id="IPR033644">
    <property type="entry name" value="Ferrochelatase_C"/>
</dbReference>
<organism evidence="18 19">
    <name type="scientific">Jaminaea rosea</name>
    <dbReference type="NCBI Taxonomy" id="1569628"/>
    <lineage>
        <taxon>Eukaryota</taxon>
        <taxon>Fungi</taxon>
        <taxon>Dikarya</taxon>
        <taxon>Basidiomycota</taxon>
        <taxon>Ustilaginomycotina</taxon>
        <taxon>Exobasidiomycetes</taxon>
        <taxon>Microstromatales</taxon>
        <taxon>Microstromatales incertae sedis</taxon>
        <taxon>Jaminaea</taxon>
    </lineage>
</organism>
<keyword evidence="12" id="KW-0627">Porphyrin biosynthesis</keyword>
<dbReference type="GO" id="GO:0006783">
    <property type="term" value="P:heme biosynthetic process"/>
    <property type="evidence" value="ECO:0007669"/>
    <property type="project" value="UniProtKB-KW"/>
</dbReference>
<gene>
    <name evidence="18" type="ORF">BDZ90DRAFT_229540</name>
</gene>
<keyword evidence="7" id="KW-0408">Iron</keyword>
<comment type="subcellular location">
    <subcellularLocation>
        <location evidence="1">Mitochondrion inner membrane</location>
        <topology evidence="1">Peripheral membrane protein</topology>
        <orientation evidence="1">Matrix side</orientation>
    </subcellularLocation>
</comment>
<feature type="compositionally biased region" description="Low complexity" evidence="17">
    <location>
        <begin position="1"/>
        <end position="64"/>
    </location>
</feature>
<feature type="compositionally biased region" description="Polar residues" evidence="17">
    <location>
        <begin position="65"/>
        <end position="76"/>
    </location>
</feature>
<evidence type="ECO:0000313" key="18">
    <source>
        <dbReference type="EMBL" id="PWN30527.1"/>
    </source>
</evidence>
<dbReference type="PANTHER" id="PTHR11108">
    <property type="entry name" value="FERROCHELATASE"/>
    <property type="match status" value="1"/>
</dbReference>
<dbReference type="GeneID" id="37026932"/>
<dbReference type="InterPro" id="IPR001015">
    <property type="entry name" value="Ferrochelatase"/>
</dbReference>
<evidence type="ECO:0000256" key="2">
    <source>
        <dbReference type="ARBA" id="ARBA00004943"/>
    </source>
</evidence>
<dbReference type="FunFam" id="3.40.50.1400:FF:000003">
    <property type="entry name" value="Ferrochelatase"/>
    <property type="match status" value="1"/>
</dbReference>
<keyword evidence="8" id="KW-0496">Mitochondrion</keyword>
<evidence type="ECO:0000256" key="7">
    <source>
        <dbReference type="ARBA" id="ARBA00023004"/>
    </source>
</evidence>
<keyword evidence="19" id="KW-1185">Reference proteome</keyword>
<dbReference type="NCBIfam" id="TIGR00109">
    <property type="entry name" value="hemH"/>
    <property type="match status" value="1"/>
</dbReference>